<organism evidence="1">
    <name type="scientific">Timema cristinae</name>
    <name type="common">Walking stick</name>
    <dbReference type="NCBI Taxonomy" id="61476"/>
    <lineage>
        <taxon>Eukaryota</taxon>
        <taxon>Metazoa</taxon>
        <taxon>Ecdysozoa</taxon>
        <taxon>Arthropoda</taxon>
        <taxon>Hexapoda</taxon>
        <taxon>Insecta</taxon>
        <taxon>Pterygota</taxon>
        <taxon>Neoptera</taxon>
        <taxon>Polyneoptera</taxon>
        <taxon>Phasmatodea</taxon>
        <taxon>Timematodea</taxon>
        <taxon>Timematoidea</taxon>
        <taxon>Timematidae</taxon>
        <taxon>Timema</taxon>
    </lineage>
</organism>
<evidence type="ECO:0000313" key="1">
    <source>
        <dbReference type="EMBL" id="CAD7399675.1"/>
    </source>
</evidence>
<name>A0A7R9CRN5_TIMCR</name>
<sequence length="304" mass="33821">MSVAHCQLEKTKWEKQLGKTIPTTPDRDLSSNLPVIGYTFYFEIDILNHLITDAVAVWYEAFVSLAIDWTADEREIGILNLQTDYKLSKTPPPTESQATAHRGSPLSNFLSNRNSPRAPWVFIIFSRVEALPARSRWPRYCSSKKSPVRIVTHMVVIKVIHLLAIHSILALVGGCLALLDDVADLDSDIGFQAQGILQRFHACLPGLLRGHRVLDQVSHLARQLTPHQKVLYYLYGMLTLFTGGIKEYLGEPRAVDSVFGEVGPHGEVADSSSKLYLHLLPHLLDARIHHGDPLGGDVPLGQLT</sequence>
<reference evidence="1" key="1">
    <citation type="submission" date="2020-11" db="EMBL/GenBank/DDBJ databases">
        <authorList>
            <person name="Tran Van P."/>
        </authorList>
    </citation>
    <scope>NUCLEOTIDE SEQUENCE</scope>
</reference>
<dbReference type="AlphaFoldDB" id="A0A7R9CRN5"/>
<gene>
    <name evidence="1" type="ORF">TCEB3V08_LOCUS5130</name>
</gene>
<protein>
    <submittedName>
        <fullName evidence="1">Uncharacterized protein</fullName>
    </submittedName>
</protein>
<proteinExistence type="predicted"/>
<accession>A0A7R9CRN5</accession>
<dbReference type="EMBL" id="OC317900">
    <property type="protein sequence ID" value="CAD7399675.1"/>
    <property type="molecule type" value="Genomic_DNA"/>
</dbReference>